<dbReference type="WBParaSite" id="snap_masked-unitig_3069-processed-gene-0.0-mRNA-1">
    <property type="protein sequence ID" value="snap_masked-unitig_3069-processed-gene-0.0-mRNA-1"/>
    <property type="gene ID" value="snap_masked-unitig_3069-processed-gene-0.0"/>
</dbReference>
<keyword evidence="1" id="KW-1185">Reference proteome</keyword>
<reference evidence="2" key="1">
    <citation type="submission" date="2016-11" db="UniProtKB">
        <authorList>
            <consortium name="WormBaseParasite"/>
        </authorList>
    </citation>
    <scope>IDENTIFICATION</scope>
</reference>
<dbReference type="Proteomes" id="UP000095280">
    <property type="component" value="Unplaced"/>
</dbReference>
<name>A0A1I8JQR5_9PLAT</name>
<evidence type="ECO:0000313" key="1">
    <source>
        <dbReference type="Proteomes" id="UP000095280"/>
    </source>
</evidence>
<organism evidence="1 2">
    <name type="scientific">Macrostomum lignano</name>
    <dbReference type="NCBI Taxonomy" id="282301"/>
    <lineage>
        <taxon>Eukaryota</taxon>
        <taxon>Metazoa</taxon>
        <taxon>Spiralia</taxon>
        <taxon>Lophotrochozoa</taxon>
        <taxon>Platyhelminthes</taxon>
        <taxon>Rhabditophora</taxon>
        <taxon>Macrostomorpha</taxon>
        <taxon>Macrostomida</taxon>
        <taxon>Macrostomidae</taxon>
        <taxon>Macrostomum</taxon>
    </lineage>
</organism>
<proteinExistence type="predicted"/>
<protein>
    <submittedName>
        <fullName evidence="2">Uncharacterized protein</fullName>
    </submittedName>
</protein>
<evidence type="ECO:0000313" key="2">
    <source>
        <dbReference type="WBParaSite" id="snap_masked-unitig_3069-processed-gene-0.0-mRNA-1"/>
    </source>
</evidence>
<sequence>MTTTTMNSGC</sequence>
<accession>A0A1I8JQR5</accession>